<sequence length="172" mass="18976">MTTLDEAEAPTEATDGIGTRETVRGMQFATRTSCGTGIEIETEKEKETIGVIRAPDLHALTVFIMTAVVAQGDIRGLQIVIEERTKRSAREDVHGLVLGLCLLMTPSLMIINGIREKKKNIGNGAGVESERSGRRRRKRRRRVSSLGSRLYTDIEVTLPIEKEKRSCKLAVG</sequence>
<dbReference type="AlphaFoldDB" id="A0A0C3FA98"/>
<dbReference type="InParanoid" id="A0A0C3FA98"/>
<evidence type="ECO:0000256" key="1">
    <source>
        <dbReference type="SAM" id="MobiDB-lite"/>
    </source>
</evidence>
<accession>A0A0C3FA98</accession>
<protein>
    <submittedName>
        <fullName evidence="2">Uncharacterized protein</fullName>
    </submittedName>
</protein>
<name>A0A0C3FA98_PILCF</name>
<dbReference type="EMBL" id="KN833033">
    <property type="protein sequence ID" value="KIM76641.1"/>
    <property type="molecule type" value="Genomic_DNA"/>
</dbReference>
<reference evidence="3" key="2">
    <citation type="submission" date="2015-01" db="EMBL/GenBank/DDBJ databases">
        <title>Evolutionary Origins and Diversification of the Mycorrhizal Mutualists.</title>
        <authorList>
            <consortium name="DOE Joint Genome Institute"/>
            <consortium name="Mycorrhizal Genomics Consortium"/>
            <person name="Kohler A."/>
            <person name="Kuo A."/>
            <person name="Nagy L.G."/>
            <person name="Floudas D."/>
            <person name="Copeland A."/>
            <person name="Barry K.W."/>
            <person name="Cichocki N."/>
            <person name="Veneault-Fourrey C."/>
            <person name="LaButti K."/>
            <person name="Lindquist E.A."/>
            <person name="Lipzen A."/>
            <person name="Lundell T."/>
            <person name="Morin E."/>
            <person name="Murat C."/>
            <person name="Riley R."/>
            <person name="Ohm R."/>
            <person name="Sun H."/>
            <person name="Tunlid A."/>
            <person name="Henrissat B."/>
            <person name="Grigoriev I.V."/>
            <person name="Hibbett D.S."/>
            <person name="Martin F."/>
        </authorList>
    </citation>
    <scope>NUCLEOTIDE SEQUENCE [LARGE SCALE GENOMIC DNA]</scope>
    <source>
        <strain evidence="3">F 1598</strain>
    </source>
</reference>
<evidence type="ECO:0000313" key="3">
    <source>
        <dbReference type="Proteomes" id="UP000054166"/>
    </source>
</evidence>
<keyword evidence="3" id="KW-1185">Reference proteome</keyword>
<feature type="region of interest" description="Disordered" evidence="1">
    <location>
        <begin position="1"/>
        <end position="22"/>
    </location>
</feature>
<reference evidence="2 3" key="1">
    <citation type="submission" date="2014-04" db="EMBL/GenBank/DDBJ databases">
        <authorList>
            <consortium name="DOE Joint Genome Institute"/>
            <person name="Kuo A."/>
            <person name="Tarkka M."/>
            <person name="Buscot F."/>
            <person name="Kohler A."/>
            <person name="Nagy L.G."/>
            <person name="Floudas D."/>
            <person name="Copeland A."/>
            <person name="Barry K.W."/>
            <person name="Cichocki N."/>
            <person name="Veneault-Fourrey C."/>
            <person name="LaButti K."/>
            <person name="Lindquist E.A."/>
            <person name="Lipzen A."/>
            <person name="Lundell T."/>
            <person name="Morin E."/>
            <person name="Murat C."/>
            <person name="Sun H."/>
            <person name="Tunlid A."/>
            <person name="Henrissat B."/>
            <person name="Grigoriev I.V."/>
            <person name="Hibbett D.S."/>
            <person name="Martin F."/>
            <person name="Nordberg H.P."/>
            <person name="Cantor M.N."/>
            <person name="Hua S.X."/>
        </authorList>
    </citation>
    <scope>NUCLEOTIDE SEQUENCE [LARGE SCALE GENOMIC DNA]</scope>
    <source>
        <strain evidence="2 3">F 1598</strain>
    </source>
</reference>
<feature type="region of interest" description="Disordered" evidence="1">
    <location>
        <begin position="121"/>
        <end position="140"/>
    </location>
</feature>
<evidence type="ECO:0000313" key="2">
    <source>
        <dbReference type="EMBL" id="KIM76641.1"/>
    </source>
</evidence>
<gene>
    <name evidence="2" type="ORF">PILCRDRAFT_643379</name>
</gene>
<dbReference type="Proteomes" id="UP000054166">
    <property type="component" value="Unassembled WGS sequence"/>
</dbReference>
<organism evidence="2 3">
    <name type="scientific">Piloderma croceum (strain F 1598)</name>
    <dbReference type="NCBI Taxonomy" id="765440"/>
    <lineage>
        <taxon>Eukaryota</taxon>
        <taxon>Fungi</taxon>
        <taxon>Dikarya</taxon>
        <taxon>Basidiomycota</taxon>
        <taxon>Agaricomycotina</taxon>
        <taxon>Agaricomycetes</taxon>
        <taxon>Agaricomycetidae</taxon>
        <taxon>Atheliales</taxon>
        <taxon>Atheliaceae</taxon>
        <taxon>Piloderma</taxon>
    </lineage>
</organism>
<dbReference type="HOGENOM" id="CLU_1555852_0_0_1"/>
<proteinExistence type="predicted"/>